<protein>
    <submittedName>
        <fullName evidence="2">Uncharacterized protein</fullName>
    </submittedName>
</protein>
<proteinExistence type="predicted"/>
<accession>A0A1I7Z3B8</accession>
<name>A0A1I7Z3B8_9BILA</name>
<evidence type="ECO:0000313" key="1">
    <source>
        <dbReference type="Proteomes" id="UP000095287"/>
    </source>
</evidence>
<sequence>MFSFPRTPHLKPPVRREGWLMAALFEFANQTDHHIHSADEVSSNNPSICLSSVFTLTVHAFVYGDNESRGPATSSQKRAILTAALRSEVFPEDVVI</sequence>
<dbReference type="WBParaSite" id="L893_g22396.t1">
    <property type="protein sequence ID" value="L893_g22396.t1"/>
    <property type="gene ID" value="L893_g22396"/>
</dbReference>
<keyword evidence="1" id="KW-1185">Reference proteome</keyword>
<organism evidence="1 2">
    <name type="scientific">Steinernema glaseri</name>
    <dbReference type="NCBI Taxonomy" id="37863"/>
    <lineage>
        <taxon>Eukaryota</taxon>
        <taxon>Metazoa</taxon>
        <taxon>Ecdysozoa</taxon>
        <taxon>Nematoda</taxon>
        <taxon>Chromadorea</taxon>
        <taxon>Rhabditida</taxon>
        <taxon>Tylenchina</taxon>
        <taxon>Panagrolaimomorpha</taxon>
        <taxon>Strongyloidoidea</taxon>
        <taxon>Steinernematidae</taxon>
        <taxon>Steinernema</taxon>
    </lineage>
</organism>
<dbReference type="AlphaFoldDB" id="A0A1I7Z3B8"/>
<evidence type="ECO:0000313" key="2">
    <source>
        <dbReference type="WBParaSite" id="L893_g22396.t1"/>
    </source>
</evidence>
<dbReference type="Proteomes" id="UP000095287">
    <property type="component" value="Unplaced"/>
</dbReference>
<reference evidence="2" key="1">
    <citation type="submission" date="2016-11" db="UniProtKB">
        <authorList>
            <consortium name="WormBaseParasite"/>
        </authorList>
    </citation>
    <scope>IDENTIFICATION</scope>
</reference>